<feature type="transmembrane region" description="Helical" evidence="1">
    <location>
        <begin position="38"/>
        <end position="60"/>
    </location>
</feature>
<feature type="transmembrane region" description="Helical" evidence="1">
    <location>
        <begin position="107"/>
        <end position="125"/>
    </location>
</feature>
<dbReference type="OrthoDB" id="5194395at2"/>
<dbReference type="EMBL" id="CP040602">
    <property type="protein sequence ID" value="QCU91160.1"/>
    <property type="molecule type" value="Genomic_DNA"/>
</dbReference>
<accession>A0A4P9K9L3</accession>
<keyword evidence="1" id="KW-1133">Transmembrane helix</keyword>
<feature type="transmembrane region" description="Helical" evidence="1">
    <location>
        <begin position="67"/>
        <end position="87"/>
    </location>
</feature>
<evidence type="ECO:0000313" key="3">
    <source>
        <dbReference type="Proteomes" id="UP000304864"/>
    </source>
</evidence>
<keyword evidence="1" id="KW-0472">Membrane</keyword>
<dbReference type="AlphaFoldDB" id="A0A4P9K9L3"/>
<evidence type="ECO:0000313" key="2">
    <source>
        <dbReference type="EMBL" id="QCU91160.1"/>
    </source>
</evidence>
<proteinExistence type="predicted"/>
<name>A0A4P9K9L3_9GAMM</name>
<organism evidence="2 3">
    <name type="scientific">Thiomicrorhabdus sediminis</name>
    <dbReference type="NCBI Taxonomy" id="2580412"/>
    <lineage>
        <taxon>Bacteria</taxon>
        <taxon>Pseudomonadati</taxon>
        <taxon>Pseudomonadota</taxon>
        <taxon>Gammaproteobacteria</taxon>
        <taxon>Thiotrichales</taxon>
        <taxon>Piscirickettsiaceae</taxon>
        <taxon>Thiomicrorhabdus</taxon>
    </lineage>
</organism>
<gene>
    <name evidence="2" type="ORF">FE785_07960</name>
</gene>
<keyword evidence="3" id="KW-1185">Reference proteome</keyword>
<dbReference type="KEGG" id="thig:FE785_07960"/>
<dbReference type="Proteomes" id="UP000304864">
    <property type="component" value="Chromosome"/>
</dbReference>
<reference evidence="2 3" key="1">
    <citation type="submission" date="2019-05" db="EMBL/GenBank/DDBJ databases">
        <title>Thiomicrorhabdus sediminis sp. nov, a novel sulfur-oxidizing bacterium isolated from coastal sediment.</title>
        <authorList>
            <person name="Liu X."/>
        </authorList>
    </citation>
    <scope>NUCLEOTIDE SEQUENCE [LARGE SCALE GENOMIC DNA]</scope>
    <source>
        <strain evidence="2 3">G1</strain>
    </source>
</reference>
<keyword evidence="1" id="KW-0812">Transmembrane</keyword>
<sequence length="128" mass="14711">MLFYVLSWFGLVVLAILNGTIRVKGYAQFTSELTAHQLSTLILVVLMGIYIYILTGVFPLDSSQQALLIGGIWLVMTVMFEFIFGHYVMGNAWSVLFHDYNVFEGRVWLIVLVWALLAPYVMYQLRSY</sequence>
<protein>
    <submittedName>
        <fullName evidence="2">Uncharacterized protein</fullName>
    </submittedName>
</protein>
<evidence type="ECO:0000256" key="1">
    <source>
        <dbReference type="SAM" id="Phobius"/>
    </source>
</evidence>